<evidence type="ECO:0000259" key="1">
    <source>
        <dbReference type="Pfam" id="PF07589"/>
    </source>
</evidence>
<evidence type="ECO:0000313" key="2">
    <source>
        <dbReference type="EMBL" id="EMI52852.1"/>
    </source>
</evidence>
<reference evidence="2 3" key="1">
    <citation type="journal article" date="2013" name="Mar. Genomics">
        <title>Expression of sulfatases in Rhodopirellula baltica and the diversity of sulfatases in the genus Rhodopirellula.</title>
        <authorList>
            <person name="Wegner C.E."/>
            <person name="Richter-Heitmann T."/>
            <person name="Klindworth A."/>
            <person name="Klockow C."/>
            <person name="Richter M."/>
            <person name="Achstetter T."/>
            <person name="Glockner F.O."/>
            <person name="Harder J."/>
        </authorList>
    </citation>
    <scope>NUCLEOTIDE SEQUENCE [LARGE SCALE GENOMIC DNA]</scope>
    <source>
        <strain evidence="2 3">SM41</strain>
    </source>
</reference>
<accession>M5TUI2</accession>
<dbReference type="AlphaFoldDB" id="M5TUI2"/>
<keyword evidence="3" id="KW-1185">Reference proteome</keyword>
<dbReference type="Proteomes" id="UP000011885">
    <property type="component" value="Unassembled WGS sequence"/>
</dbReference>
<evidence type="ECO:0000313" key="3">
    <source>
        <dbReference type="Proteomes" id="UP000011885"/>
    </source>
</evidence>
<name>M5TUI2_9BACT</name>
<sequence>MDRIADITTSSLNGETELYEFGILDAAAADITAADIANYDARRYTGDPGSGQGDDNFSGAVNSLGDADELLLPEHLGTFASVTYDAEATIVGNLADNPGTSENASDNISLSGIGINQYTLWYGGFDVGTDTNVGNPTASFNFSGDTTITAVPEPSGIVALATIGMFGHVIRRRRKRTILAS</sequence>
<organism evidence="2 3">
    <name type="scientific">Rhodopirellula sallentina SM41</name>
    <dbReference type="NCBI Taxonomy" id="1263870"/>
    <lineage>
        <taxon>Bacteria</taxon>
        <taxon>Pseudomonadati</taxon>
        <taxon>Planctomycetota</taxon>
        <taxon>Planctomycetia</taxon>
        <taxon>Pirellulales</taxon>
        <taxon>Pirellulaceae</taxon>
        <taxon>Rhodopirellula</taxon>
    </lineage>
</organism>
<proteinExistence type="predicted"/>
<dbReference type="NCBIfam" id="TIGR02595">
    <property type="entry name" value="PEP_CTERM"/>
    <property type="match status" value="1"/>
</dbReference>
<feature type="domain" description="Ice-binding protein C-terminal" evidence="1">
    <location>
        <begin position="150"/>
        <end position="174"/>
    </location>
</feature>
<dbReference type="PATRIC" id="fig|1263870.3.peg.6003"/>
<comment type="caution">
    <text evidence="2">The sequence shown here is derived from an EMBL/GenBank/DDBJ whole genome shotgun (WGS) entry which is preliminary data.</text>
</comment>
<dbReference type="EMBL" id="ANOH01000400">
    <property type="protein sequence ID" value="EMI52852.1"/>
    <property type="molecule type" value="Genomic_DNA"/>
</dbReference>
<gene>
    <name evidence="2" type="ORF">RSSM_05666</name>
</gene>
<protein>
    <submittedName>
        <fullName evidence="2">PEP-CTERM bacterial domain protein</fullName>
    </submittedName>
</protein>
<dbReference type="InterPro" id="IPR013424">
    <property type="entry name" value="Ice-binding_C"/>
</dbReference>
<dbReference type="Pfam" id="PF07589">
    <property type="entry name" value="PEP-CTERM"/>
    <property type="match status" value="1"/>
</dbReference>